<comment type="caution">
    <text evidence="9">The sequence shown here is derived from an EMBL/GenBank/DDBJ whole genome shotgun (WGS) entry which is preliminary data.</text>
</comment>
<dbReference type="PANTHER" id="PTHR12709:SF1">
    <property type="entry name" value="DNA-DIRECTED RNA POLYMERASE III SUBUNIT RPC8"/>
    <property type="match status" value="1"/>
</dbReference>
<dbReference type="InterPro" id="IPR036898">
    <property type="entry name" value="RNA_pol_Rpb7-like_N_sf"/>
</dbReference>
<dbReference type="Proteomes" id="UP000549394">
    <property type="component" value="Unassembled WGS sequence"/>
</dbReference>
<dbReference type="SUPFAM" id="SSF50249">
    <property type="entry name" value="Nucleic acid-binding proteins"/>
    <property type="match status" value="1"/>
</dbReference>
<evidence type="ECO:0000256" key="4">
    <source>
        <dbReference type="ARBA" id="ARBA00023163"/>
    </source>
</evidence>
<dbReference type="GO" id="GO:0003899">
    <property type="term" value="F:DNA-directed RNA polymerase activity"/>
    <property type="evidence" value="ECO:0007669"/>
    <property type="project" value="InterPro"/>
</dbReference>
<dbReference type="Gene3D" id="2.40.50.140">
    <property type="entry name" value="Nucleic acid-binding proteins"/>
    <property type="match status" value="1"/>
</dbReference>
<dbReference type="FunFam" id="3.30.1490.120:FF:000002">
    <property type="entry name" value="DNA-directed RNA polymerase III subunit RPC8"/>
    <property type="match status" value="1"/>
</dbReference>
<evidence type="ECO:0000256" key="3">
    <source>
        <dbReference type="ARBA" id="ARBA00022478"/>
    </source>
</evidence>
<dbReference type="GO" id="GO:0003677">
    <property type="term" value="F:DNA binding"/>
    <property type="evidence" value="ECO:0007669"/>
    <property type="project" value="InterPro"/>
</dbReference>
<dbReference type="CDD" id="cd04330">
    <property type="entry name" value="RNAP_III_Rpc25_N"/>
    <property type="match status" value="1"/>
</dbReference>
<dbReference type="PANTHER" id="PTHR12709">
    <property type="entry name" value="DNA-DIRECTED RNA POLYMERASE II, III"/>
    <property type="match status" value="1"/>
</dbReference>
<evidence type="ECO:0000259" key="8">
    <source>
        <dbReference type="Pfam" id="PF08292"/>
    </source>
</evidence>
<protein>
    <recommendedName>
        <fullName evidence="6">RNA polymerase III subunit C25</fullName>
    </recommendedName>
</protein>
<comment type="subcellular location">
    <subcellularLocation>
        <location evidence="1">Nucleus</location>
    </subcellularLocation>
</comment>
<keyword evidence="5" id="KW-0539">Nucleus</keyword>
<evidence type="ECO:0000259" key="7">
    <source>
        <dbReference type="Pfam" id="PF03876"/>
    </source>
</evidence>
<dbReference type="InterPro" id="IPR005576">
    <property type="entry name" value="Rpb7-like_N"/>
</dbReference>
<dbReference type="NCBIfam" id="TIGR00448">
    <property type="entry name" value="rpoE"/>
    <property type="match status" value="1"/>
</dbReference>
<comment type="similarity">
    <text evidence="2">Belongs to the eukaryotic RPB7/RPC8 RNA polymerase subunit family.</text>
</comment>
<dbReference type="GO" id="GO:0006384">
    <property type="term" value="P:transcription initiation at RNA polymerase III promoter"/>
    <property type="evidence" value="ECO:0007669"/>
    <property type="project" value="TreeGrafter"/>
</dbReference>
<evidence type="ECO:0000256" key="6">
    <source>
        <dbReference type="ARBA" id="ARBA00077605"/>
    </source>
</evidence>
<evidence type="ECO:0000256" key="2">
    <source>
        <dbReference type="ARBA" id="ARBA00009307"/>
    </source>
</evidence>
<feature type="domain" description="RNA polymerase Rpb7-like N-terminal" evidence="7">
    <location>
        <begin position="8"/>
        <end position="64"/>
    </location>
</feature>
<sequence>MFILVVLKDTIKIQPWNFGKKRTGVILDALNNKLSNKVINDVGMCLTVWDLLKIDDSCILPGDGATHTNVSFRAVVLRPFVDEILVGKIKSCSKESVQVSVGCFDDIFIPPENLQENSKFDSREQVWIWQYEDGGQAHDLFMDVGEQIRFRVISEKFVDLSPSGPQYNEKERVENDSRVPYEIIGSICEPGLGLLSWWNAA</sequence>
<reference evidence="9 10" key="1">
    <citation type="submission" date="2020-08" db="EMBL/GenBank/DDBJ databases">
        <authorList>
            <person name="Hejnol A."/>
        </authorList>
    </citation>
    <scope>NUCLEOTIDE SEQUENCE [LARGE SCALE GENOMIC DNA]</scope>
</reference>
<dbReference type="OrthoDB" id="10256606at2759"/>
<proteinExistence type="inferred from homology"/>
<evidence type="ECO:0000256" key="5">
    <source>
        <dbReference type="ARBA" id="ARBA00023242"/>
    </source>
</evidence>
<gene>
    <name evidence="9" type="ORF">DGYR_LOCUS11807</name>
</gene>
<dbReference type="GO" id="GO:0005666">
    <property type="term" value="C:RNA polymerase III complex"/>
    <property type="evidence" value="ECO:0007669"/>
    <property type="project" value="TreeGrafter"/>
</dbReference>
<dbReference type="Gene3D" id="3.30.1490.120">
    <property type="entry name" value="RNA polymerase Rpb7-like, N-terminal domain"/>
    <property type="match status" value="1"/>
</dbReference>
<dbReference type="InterPro" id="IPR012340">
    <property type="entry name" value="NA-bd_OB-fold"/>
</dbReference>
<dbReference type="InterPro" id="IPR045113">
    <property type="entry name" value="Rpb7-like"/>
</dbReference>
<name>A0A7I8W6S1_9ANNE</name>
<evidence type="ECO:0000313" key="9">
    <source>
        <dbReference type="EMBL" id="CAD5124233.1"/>
    </source>
</evidence>
<dbReference type="FunFam" id="2.40.50.140:FF:000221">
    <property type="entry name" value="DNA-directed RNA polymerase III subunit"/>
    <property type="match status" value="1"/>
</dbReference>
<dbReference type="Pfam" id="PF08292">
    <property type="entry name" value="RNA_pol_Rbc25"/>
    <property type="match status" value="1"/>
</dbReference>
<evidence type="ECO:0000256" key="1">
    <source>
        <dbReference type="ARBA" id="ARBA00004123"/>
    </source>
</evidence>
<dbReference type="InterPro" id="IPR013238">
    <property type="entry name" value="RNA_pol_III_Rbc25"/>
</dbReference>
<evidence type="ECO:0000313" key="10">
    <source>
        <dbReference type="Proteomes" id="UP000549394"/>
    </source>
</evidence>
<keyword evidence="3" id="KW-0240">DNA-directed RNA polymerase</keyword>
<feature type="domain" description="RNA polymerase III subunit Rpc25" evidence="8">
    <location>
        <begin position="83"/>
        <end position="198"/>
    </location>
</feature>
<dbReference type="EMBL" id="CAJFCJ010000020">
    <property type="protein sequence ID" value="CAD5124233.1"/>
    <property type="molecule type" value="Genomic_DNA"/>
</dbReference>
<dbReference type="AlphaFoldDB" id="A0A7I8W6S1"/>
<dbReference type="Pfam" id="PF03876">
    <property type="entry name" value="SHS2_Rpb7-N"/>
    <property type="match status" value="1"/>
</dbReference>
<dbReference type="SUPFAM" id="SSF88798">
    <property type="entry name" value="N-terminal, heterodimerisation domain of RBP7 (RpoE)"/>
    <property type="match status" value="1"/>
</dbReference>
<keyword evidence="4" id="KW-0804">Transcription</keyword>
<keyword evidence="10" id="KW-1185">Reference proteome</keyword>
<accession>A0A7I8W6S1</accession>
<organism evidence="9 10">
    <name type="scientific">Dimorphilus gyrociliatus</name>
    <dbReference type="NCBI Taxonomy" id="2664684"/>
    <lineage>
        <taxon>Eukaryota</taxon>
        <taxon>Metazoa</taxon>
        <taxon>Spiralia</taxon>
        <taxon>Lophotrochozoa</taxon>
        <taxon>Annelida</taxon>
        <taxon>Polychaeta</taxon>
        <taxon>Polychaeta incertae sedis</taxon>
        <taxon>Dinophilidae</taxon>
        <taxon>Dimorphilus</taxon>
    </lineage>
</organism>
<dbReference type="InterPro" id="IPR004519">
    <property type="entry name" value="RNAP_E/RPC8"/>
</dbReference>